<accession>A0A3B3ZHU2</accession>
<dbReference type="InterPro" id="IPR008109">
    <property type="entry name" value="P2Y13_rcpt"/>
</dbReference>
<feature type="transmembrane region" description="Helical" evidence="11">
    <location>
        <begin position="244"/>
        <end position="260"/>
    </location>
</feature>
<comment type="similarity">
    <text evidence="10">Belongs to the G-protein coupled receptor 1 family.</text>
</comment>
<feature type="transmembrane region" description="Helical" evidence="11">
    <location>
        <begin position="109"/>
        <end position="130"/>
    </location>
</feature>
<keyword evidence="7" id="KW-1015">Disulfide bond</keyword>
<dbReference type="PRINTS" id="PR00237">
    <property type="entry name" value="GPCRRHODOPSN"/>
</dbReference>
<feature type="transmembrane region" description="Helical" evidence="11">
    <location>
        <begin position="77"/>
        <end position="97"/>
    </location>
</feature>
<keyword evidence="6 11" id="KW-0472">Membrane</keyword>
<evidence type="ECO:0000256" key="6">
    <source>
        <dbReference type="ARBA" id="ARBA00023136"/>
    </source>
</evidence>
<dbReference type="Gene3D" id="1.20.1070.10">
    <property type="entry name" value="Rhodopsin 7-helix transmembrane proteins"/>
    <property type="match status" value="1"/>
</dbReference>
<dbReference type="Proteomes" id="UP000261520">
    <property type="component" value="Unplaced"/>
</dbReference>
<evidence type="ECO:0000256" key="10">
    <source>
        <dbReference type="RuleBase" id="RU000688"/>
    </source>
</evidence>
<dbReference type="PANTHER" id="PTHR24233:SF3">
    <property type="entry name" value="P2Y PURINOCEPTOR 14"/>
    <property type="match status" value="1"/>
</dbReference>
<evidence type="ECO:0000256" key="11">
    <source>
        <dbReference type="SAM" id="Phobius"/>
    </source>
</evidence>
<proteinExistence type="inferred from homology"/>
<keyword evidence="2" id="KW-1003">Cell membrane</keyword>
<dbReference type="PRINTS" id="PR01157">
    <property type="entry name" value="P2YPURNOCPTR"/>
</dbReference>
<keyword evidence="9 10" id="KW-0807">Transducer</keyword>
<feature type="transmembrane region" description="Helical" evidence="11">
    <location>
        <begin position="199"/>
        <end position="224"/>
    </location>
</feature>
<evidence type="ECO:0000259" key="12">
    <source>
        <dbReference type="PROSITE" id="PS50262"/>
    </source>
</evidence>
<keyword evidence="5 10" id="KW-0297">G-protein coupled receptor</keyword>
<keyword evidence="4 11" id="KW-1133">Transmembrane helix</keyword>
<dbReference type="PROSITE" id="PS50262">
    <property type="entry name" value="G_PROTEIN_RECEP_F1_2"/>
    <property type="match status" value="1"/>
</dbReference>
<evidence type="ECO:0000256" key="7">
    <source>
        <dbReference type="ARBA" id="ARBA00023157"/>
    </source>
</evidence>
<protein>
    <recommendedName>
        <fullName evidence="12">G-protein coupled receptors family 1 profile domain-containing protein</fullName>
    </recommendedName>
</protein>
<keyword evidence="8 10" id="KW-0675">Receptor</keyword>
<feature type="domain" description="G-protein coupled receptors family 1 profile" evidence="12">
    <location>
        <begin position="52"/>
        <end position="307"/>
    </location>
</feature>
<dbReference type="SUPFAM" id="SSF81321">
    <property type="entry name" value="Family A G protein-coupled receptor-like"/>
    <property type="match status" value="1"/>
</dbReference>
<reference evidence="13" key="2">
    <citation type="submission" date="2025-09" db="UniProtKB">
        <authorList>
            <consortium name="Ensembl"/>
        </authorList>
    </citation>
    <scope>IDENTIFICATION</scope>
</reference>
<feature type="transmembrane region" description="Helical" evidence="11">
    <location>
        <begin position="41"/>
        <end position="65"/>
    </location>
</feature>
<dbReference type="InterPro" id="IPR000276">
    <property type="entry name" value="GPCR_Rhodpsn"/>
</dbReference>
<feature type="transmembrane region" description="Helical" evidence="11">
    <location>
        <begin position="266"/>
        <end position="285"/>
    </location>
</feature>
<sequence>DFSQVHLRPQGDGRVHLHGLRRSSKSFHRPTTSPVEVLPSLYLALCIVGLLLNTVASCVFCRVASDAALVVYLKNMLLADFLMLVCFPFKLLAQLGVGGWRLHVSFCRYVAVLFYSSMYTGVMFMGLISLERYVKIVRHSQPSIPGAASVVAMGTWGLMLLSALPNILLTSREANEANSRRCMELKTEMGVRWHQASTLFSVGVFWLTLVVMATSYTSIAVHVYHSYRRVRSNSSIYRKSGRSVLSLLLVFALCFVPYHVCRVPYTLSQIFRALSCFCLILRFVLFQMKEATLMLAAANVCLDPLVYFLMCRSFRDALGFDKTVKRITSVRHYHYYYYEYYY</sequence>
<dbReference type="GO" id="GO:0045028">
    <property type="term" value="F:G protein-coupled purinergic nucleotide receptor activity"/>
    <property type="evidence" value="ECO:0007669"/>
    <property type="project" value="InterPro"/>
</dbReference>
<evidence type="ECO:0000256" key="9">
    <source>
        <dbReference type="ARBA" id="ARBA00023224"/>
    </source>
</evidence>
<evidence type="ECO:0000256" key="8">
    <source>
        <dbReference type="ARBA" id="ARBA00023170"/>
    </source>
</evidence>
<evidence type="ECO:0000256" key="2">
    <source>
        <dbReference type="ARBA" id="ARBA00022475"/>
    </source>
</evidence>
<dbReference type="PRINTS" id="PR01735">
    <property type="entry name" value="P2Y13PRNCPTR"/>
</dbReference>
<name>A0A3B3ZHU2_9GOBI</name>
<evidence type="ECO:0000256" key="3">
    <source>
        <dbReference type="ARBA" id="ARBA00022692"/>
    </source>
</evidence>
<dbReference type="GO" id="GO:0005886">
    <property type="term" value="C:plasma membrane"/>
    <property type="evidence" value="ECO:0007669"/>
    <property type="project" value="UniProtKB-SubCell"/>
</dbReference>
<evidence type="ECO:0000256" key="5">
    <source>
        <dbReference type="ARBA" id="ARBA00023040"/>
    </source>
</evidence>
<dbReference type="Pfam" id="PF00001">
    <property type="entry name" value="7tm_1"/>
    <property type="match status" value="1"/>
</dbReference>
<dbReference type="PANTHER" id="PTHR24233">
    <property type="entry name" value="P2Y PURINOCEPTOR-RELATED G-PROTEIN COUPLED RECEPTOR"/>
    <property type="match status" value="1"/>
</dbReference>
<comment type="subcellular location">
    <subcellularLocation>
        <location evidence="1">Cell membrane</location>
        <topology evidence="1">Multi-pass membrane protein</topology>
    </subcellularLocation>
</comment>
<evidence type="ECO:0000256" key="4">
    <source>
        <dbReference type="ARBA" id="ARBA00022989"/>
    </source>
</evidence>
<organism evidence="13 14">
    <name type="scientific">Periophthalmus magnuspinnatus</name>
    <dbReference type="NCBI Taxonomy" id="409849"/>
    <lineage>
        <taxon>Eukaryota</taxon>
        <taxon>Metazoa</taxon>
        <taxon>Chordata</taxon>
        <taxon>Craniata</taxon>
        <taxon>Vertebrata</taxon>
        <taxon>Euteleostomi</taxon>
        <taxon>Actinopterygii</taxon>
        <taxon>Neopterygii</taxon>
        <taxon>Teleostei</taxon>
        <taxon>Neoteleostei</taxon>
        <taxon>Acanthomorphata</taxon>
        <taxon>Gobiaria</taxon>
        <taxon>Gobiiformes</taxon>
        <taxon>Gobioidei</taxon>
        <taxon>Gobiidae</taxon>
        <taxon>Oxudercinae</taxon>
        <taxon>Periophthalmus</taxon>
    </lineage>
</organism>
<evidence type="ECO:0000256" key="1">
    <source>
        <dbReference type="ARBA" id="ARBA00004651"/>
    </source>
</evidence>
<keyword evidence="3 10" id="KW-0812">Transmembrane</keyword>
<evidence type="ECO:0000313" key="13">
    <source>
        <dbReference type="Ensembl" id="ENSPMGP00000003971.1"/>
    </source>
</evidence>
<reference evidence="13" key="1">
    <citation type="submission" date="2025-08" db="UniProtKB">
        <authorList>
            <consortium name="Ensembl"/>
        </authorList>
    </citation>
    <scope>IDENTIFICATION</scope>
</reference>
<feature type="transmembrane region" description="Helical" evidence="11">
    <location>
        <begin position="142"/>
        <end position="164"/>
    </location>
</feature>
<dbReference type="AlphaFoldDB" id="A0A3B3ZHU2"/>
<dbReference type="PROSITE" id="PS00237">
    <property type="entry name" value="G_PROTEIN_RECEP_F1_1"/>
    <property type="match status" value="1"/>
</dbReference>
<dbReference type="Ensembl" id="ENSPMGT00000004217.1">
    <property type="protein sequence ID" value="ENSPMGP00000003971.1"/>
    <property type="gene ID" value="ENSPMGG00000003390.1"/>
</dbReference>
<keyword evidence="14" id="KW-1185">Reference proteome</keyword>
<dbReference type="InterPro" id="IPR017452">
    <property type="entry name" value="GPCR_Rhodpsn_7TM"/>
</dbReference>
<evidence type="ECO:0000313" key="14">
    <source>
        <dbReference type="Proteomes" id="UP000261520"/>
    </source>
</evidence>